<protein>
    <submittedName>
        <fullName evidence="7">NAD(P)/FAD-dependent oxidoreductase</fullName>
    </submittedName>
</protein>
<dbReference type="Pfam" id="PF01266">
    <property type="entry name" value="DAO"/>
    <property type="match status" value="1"/>
</dbReference>
<evidence type="ECO:0000256" key="5">
    <source>
        <dbReference type="ARBA" id="ARBA00037941"/>
    </source>
</evidence>
<dbReference type="GO" id="GO:0047545">
    <property type="term" value="F:(S)-2-hydroxyglutarate dehydrogenase activity"/>
    <property type="evidence" value="ECO:0007669"/>
    <property type="project" value="TreeGrafter"/>
</dbReference>
<keyword evidence="3" id="KW-0274">FAD</keyword>
<dbReference type="InterPro" id="IPR036188">
    <property type="entry name" value="FAD/NAD-bd_sf"/>
</dbReference>
<evidence type="ECO:0000259" key="6">
    <source>
        <dbReference type="Pfam" id="PF01266"/>
    </source>
</evidence>
<sequence>MQAEVIIVGAGAVGLSIGLACARQGLQTIVLERHGRPGEELSSRNSEVIHAGLYYPPGSLKARMCVRGRHLLGTFLRTWQVPHQWLGKYVVARDERGESTLTRLLENARDNGVEGLALLNRAAIRSACPVLNARAALWSPVTGILDSAAFIRALGQALAEAGGVLACAHRVEAMDAGSRVLKVRGPDQRVFEVRAERIVLANGLGLPALLSATTGLARDYGVTYAWAKGHYFSYQGAVPFRHLIYPLPAEGGLGIHLTLDLSGAARFGPDVDWVDRPDWQADPARKPAFVEAIRSWWPEVDPRRLQPAWAGVRPKLERSSAFMDFRIDDQRAHGVPGLWILAGIESPGLTAALALGEHVAASLSSA</sequence>
<evidence type="ECO:0000256" key="4">
    <source>
        <dbReference type="ARBA" id="ARBA00023002"/>
    </source>
</evidence>
<feature type="domain" description="FAD dependent oxidoreductase" evidence="6">
    <location>
        <begin position="5"/>
        <end position="361"/>
    </location>
</feature>
<dbReference type="PANTHER" id="PTHR43104">
    <property type="entry name" value="L-2-HYDROXYGLUTARATE DEHYDROGENASE, MITOCHONDRIAL"/>
    <property type="match status" value="1"/>
</dbReference>
<dbReference type="RefSeq" id="WP_369602697.1">
    <property type="nucleotide sequence ID" value="NZ_CP154858.1"/>
</dbReference>
<dbReference type="SUPFAM" id="SSF51905">
    <property type="entry name" value="FAD/NAD(P)-binding domain"/>
    <property type="match status" value="1"/>
</dbReference>
<dbReference type="Gene3D" id="3.50.50.60">
    <property type="entry name" value="FAD/NAD(P)-binding domain"/>
    <property type="match status" value="1"/>
</dbReference>
<proteinExistence type="inferred from homology"/>
<keyword evidence="4" id="KW-0560">Oxidoreductase</keyword>
<dbReference type="AlphaFoldDB" id="A0AB39V0U0"/>
<dbReference type="InterPro" id="IPR006076">
    <property type="entry name" value="FAD-dep_OxRdtase"/>
</dbReference>
<organism evidence="7">
    <name type="scientific">Thermohahella caldifontis</name>
    <dbReference type="NCBI Taxonomy" id="3142973"/>
    <lineage>
        <taxon>Bacteria</taxon>
        <taxon>Pseudomonadati</taxon>
        <taxon>Pseudomonadota</taxon>
        <taxon>Gammaproteobacteria</taxon>
        <taxon>Oceanospirillales</taxon>
        <taxon>Hahellaceae</taxon>
        <taxon>Thermohahella</taxon>
    </lineage>
</organism>
<evidence type="ECO:0000313" key="7">
    <source>
        <dbReference type="EMBL" id="XDT73716.1"/>
    </source>
</evidence>
<gene>
    <name evidence="7" type="ORF">AAIA72_07040</name>
</gene>
<accession>A0AB39V0U0</accession>
<comment type="similarity">
    <text evidence="5">Belongs to the L2HGDH family.</text>
</comment>
<dbReference type="PANTHER" id="PTHR43104:SF4">
    <property type="entry name" value="L-2-HYDROXYGLUTARATE DEHYDROGENASE, MITOCHONDRIAL"/>
    <property type="match status" value="1"/>
</dbReference>
<keyword evidence="2" id="KW-0285">Flavoprotein</keyword>
<evidence type="ECO:0000256" key="1">
    <source>
        <dbReference type="ARBA" id="ARBA00001974"/>
    </source>
</evidence>
<dbReference type="Gene3D" id="3.30.9.10">
    <property type="entry name" value="D-Amino Acid Oxidase, subunit A, domain 2"/>
    <property type="match status" value="1"/>
</dbReference>
<dbReference type="EMBL" id="CP154858">
    <property type="protein sequence ID" value="XDT73716.1"/>
    <property type="molecule type" value="Genomic_DNA"/>
</dbReference>
<dbReference type="KEGG" id="tcd:AAIA72_07040"/>
<evidence type="ECO:0000256" key="2">
    <source>
        <dbReference type="ARBA" id="ARBA00022630"/>
    </source>
</evidence>
<name>A0AB39V0U0_9GAMM</name>
<evidence type="ECO:0000256" key="3">
    <source>
        <dbReference type="ARBA" id="ARBA00022827"/>
    </source>
</evidence>
<comment type="cofactor">
    <cofactor evidence="1">
        <name>FAD</name>
        <dbReference type="ChEBI" id="CHEBI:57692"/>
    </cofactor>
</comment>
<reference evidence="7" key="1">
    <citation type="submission" date="2024-05" db="EMBL/GenBank/DDBJ databases">
        <title>Genome sequencing of novel strain.</title>
        <authorList>
            <person name="Ganbat D."/>
            <person name="Ganbat S."/>
            <person name="Lee S.-J."/>
        </authorList>
    </citation>
    <scope>NUCLEOTIDE SEQUENCE</scope>
    <source>
        <strain evidence="7">SMD15-11</strain>
    </source>
</reference>